<dbReference type="OrthoDB" id="6755010at2759"/>
<dbReference type="Gene3D" id="3.90.1600.10">
    <property type="entry name" value="Palm domain of DNA polymerase"/>
    <property type="match status" value="2"/>
</dbReference>
<dbReference type="RefSeq" id="XP_011305092.1">
    <property type="nucleotide sequence ID" value="XM_011306790.1"/>
</dbReference>
<dbReference type="AlphaFoldDB" id="A0A9R1T9G8"/>
<evidence type="ECO:0000313" key="8">
    <source>
        <dbReference type="Proteomes" id="UP000694866"/>
    </source>
</evidence>
<dbReference type="Gene3D" id="1.10.132.60">
    <property type="entry name" value="DNA polymerase family B, C-terminal domain"/>
    <property type="match status" value="1"/>
</dbReference>
<dbReference type="SMART" id="SM00486">
    <property type="entry name" value="POLBc"/>
    <property type="match status" value="1"/>
</dbReference>
<dbReference type="GO" id="GO:0003887">
    <property type="term" value="F:DNA-directed DNA polymerase activity"/>
    <property type="evidence" value="ECO:0007669"/>
    <property type="project" value="UniProtKB-KW"/>
</dbReference>
<name>A0A9R1T9G8_9HYME</name>
<dbReference type="Gene3D" id="3.30.420.10">
    <property type="entry name" value="Ribonuclease H-like superfamily/Ribonuclease H"/>
    <property type="match status" value="1"/>
</dbReference>
<dbReference type="Pfam" id="PF03104">
    <property type="entry name" value="DNA_pol_B_exo1"/>
    <property type="match status" value="1"/>
</dbReference>
<dbReference type="InterPro" id="IPR006172">
    <property type="entry name" value="DNA-dir_DNA_pol_B"/>
</dbReference>
<evidence type="ECO:0000256" key="4">
    <source>
        <dbReference type="ARBA" id="ARBA00022932"/>
    </source>
</evidence>
<proteinExistence type="inferred from homology"/>
<organism evidence="8 9">
    <name type="scientific">Fopius arisanus</name>
    <dbReference type="NCBI Taxonomy" id="64838"/>
    <lineage>
        <taxon>Eukaryota</taxon>
        <taxon>Metazoa</taxon>
        <taxon>Ecdysozoa</taxon>
        <taxon>Arthropoda</taxon>
        <taxon>Hexapoda</taxon>
        <taxon>Insecta</taxon>
        <taxon>Pterygota</taxon>
        <taxon>Neoptera</taxon>
        <taxon>Endopterygota</taxon>
        <taxon>Hymenoptera</taxon>
        <taxon>Apocrita</taxon>
        <taxon>Ichneumonoidea</taxon>
        <taxon>Braconidae</taxon>
        <taxon>Opiinae</taxon>
        <taxon>Fopius</taxon>
    </lineage>
</organism>
<feature type="domain" description="DNA-directed DNA polymerase family B multifunctional" evidence="6">
    <location>
        <begin position="485"/>
        <end position="896"/>
    </location>
</feature>
<evidence type="ECO:0000256" key="3">
    <source>
        <dbReference type="ARBA" id="ARBA00022695"/>
    </source>
</evidence>
<keyword evidence="5" id="KW-0235">DNA replication</keyword>
<keyword evidence="5" id="KW-0238">DNA-binding</keyword>
<dbReference type="EC" id="2.7.7.7" evidence="5"/>
<dbReference type="GO" id="GO:0005658">
    <property type="term" value="C:alpha DNA polymerase:primase complex"/>
    <property type="evidence" value="ECO:0007669"/>
    <property type="project" value="TreeGrafter"/>
</dbReference>
<evidence type="ECO:0000256" key="5">
    <source>
        <dbReference type="RuleBase" id="RU000442"/>
    </source>
</evidence>
<evidence type="ECO:0000256" key="1">
    <source>
        <dbReference type="ARBA" id="ARBA00005755"/>
    </source>
</evidence>
<dbReference type="InterPro" id="IPR006133">
    <property type="entry name" value="DNA-dir_DNA_pol_B_exonuc"/>
</dbReference>
<keyword evidence="3 5" id="KW-0548">Nucleotidyltransferase</keyword>
<dbReference type="GO" id="GO:0003682">
    <property type="term" value="F:chromatin binding"/>
    <property type="evidence" value="ECO:0007669"/>
    <property type="project" value="TreeGrafter"/>
</dbReference>
<dbReference type="Proteomes" id="UP000694866">
    <property type="component" value="Unplaced"/>
</dbReference>
<sequence>MKMEESHKGKQFLGEAEEQLSQSNLQLSPTCNSLKKSHLRFYYLDLLEGVKPGQLYLFGKIYLPLTKIYASCCVTVTIPRRLYLLPISQSSQSMKAVIAEFNKHVMKHGIKKQDYTMQLQRKKYAFDIEDIPTVANYLTVTYPASYPVMLHSDHSQIIKHIFGASLNSLELFLSEREIKGPSWLQIQDSEFVELKKNETRCHYQVSCPSMNNITVVREKLGIPPMVLTELNIKSAPINGVEQVMMIHMSIMKSFNIFEMSTHDQKPTIVDEYCFIRGPVNSLSLPHLTNDGFSFSTATCPSINVVTCNGEKNLLDTFVDKFQCYDPDIIVGYQCENSLENLLNRLQHYNKACPQTKISRIKMDGWNISCNKLRKQSNLRCVIGRPICDVRLAVNEIYPKLATLCNVDLICAELLNTNVGTIKQIASFQVLECYSSIEQIVEFINNTRLESQSIIKLVYHMNIIPLVMEVTAITGHVLSQSFTFPKNMRNEFLLIHAFHKRGYIIPDRRIINVKDKKTFSGGRVLEVIARMHVDTTLLMDFKSLYPNIIREYNICFTTMPGVCFKSFDEIYVQLNAPMGIIPKLVGDIVEARSKAKCHMNTPNISLAEKAKYQAQQLALKLIANTLYGSFGSIYFRFYARNIAAKITAKGREILMNAVTMAKSNTFSTIYGDTDSLIIDTMQRDPTEARRIAGVIKNVVNQQYQFIELELEAIYKYIIIVNRKQYTGLSLIDLPDGKSQLVLEGKGTLPKKGSNCQLVISIVEHVTKQMFNDELYPKRRKKVAEYLQKLAKEANENPSQFENDLVITQKVGSHSNLWLSCKSNHEKLPHDNTDNKTNKDGSNCKSDESISYIIRSDGTSRSPEERAYLQTDGKQFPPDINYYFISQLIPRLQNVFRPMDDLSSSFFAKHLGLKDQYNTIPGVEPVANEEQHKSIKVCPLAEPVTITCRKCGVAQSMNGFIREGQEGRDSVPFLSACLNDECDCAPWRYVDGILEDLDYAIANFLEEHPPKVRCAYIKYKKGSSEYIEFRCNYIVDNIDEIPATCPTCNHSSKFAVDLPAPLVYARIRQLREFFNVNAQSNLVKESLTKEVTDAYIFLWHALDRLINRRRMSVINMKKLHRRHE</sequence>
<dbReference type="InterPro" id="IPR036397">
    <property type="entry name" value="RNaseH_sf"/>
</dbReference>
<dbReference type="KEGG" id="fas:105267727"/>
<dbReference type="GO" id="GO:0006272">
    <property type="term" value="P:leading strand elongation"/>
    <property type="evidence" value="ECO:0007669"/>
    <property type="project" value="TreeGrafter"/>
</dbReference>
<keyword evidence="8" id="KW-1185">Reference proteome</keyword>
<dbReference type="NCBIfam" id="TIGR00592">
    <property type="entry name" value="pol2"/>
    <property type="match status" value="1"/>
</dbReference>
<dbReference type="GO" id="GO:0000166">
    <property type="term" value="F:nucleotide binding"/>
    <property type="evidence" value="ECO:0007669"/>
    <property type="project" value="InterPro"/>
</dbReference>
<dbReference type="Pfam" id="PF00136">
    <property type="entry name" value="DNA_pol_B"/>
    <property type="match status" value="1"/>
</dbReference>
<evidence type="ECO:0000259" key="7">
    <source>
        <dbReference type="Pfam" id="PF03104"/>
    </source>
</evidence>
<dbReference type="Gene3D" id="2.40.50.730">
    <property type="match status" value="1"/>
</dbReference>
<dbReference type="PRINTS" id="PR00106">
    <property type="entry name" value="DNAPOLB"/>
</dbReference>
<evidence type="ECO:0000259" key="6">
    <source>
        <dbReference type="Pfam" id="PF00136"/>
    </source>
</evidence>
<dbReference type="InterPro" id="IPR042087">
    <property type="entry name" value="DNA_pol_B_thumb"/>
</dbReference>
<dbReference type="PROSITE" id="PS00116">
    <property type="entry name" value="DNA_POLYMERASE_B"/>
    <property type="match status" value="1"/>
</dbReference>
<dbReference type="SUPFAM" id="SSF56672">
    <property type="entry name" value="DNA/RNA polymerases"/>
    <property type="match status" value="1"/>
</dbReference>
<protein>
    <recommendedName>
        <fullName evidence="5">DNA polymerase</fullName>
        <ecNumber evidence="5">2.7.7.7</ecNumber>
    </recommendedName>
</protein>
<gene>
    <name evidence="9" type="primary">LOC105267727</name>
</gene>
<dbReference type="PANTHER" id="PTHR45861:SF1">
    <property type="entry name" value="DNA POLYMERASE ALPHA CATALYTIC SUBUNIT"/>
    <property type="match status" value="1"/>
</dbReference>
<comment type="similarity">
    <text evidence="1 5">Belongs to the DNA polymerase type-B family.</text>
</comment>
<comment type="catalytic activity">
    <reaction evidence="5">
        <text>DNA(n) + a 2'-deoxyribonucleoside 5'-triphosphate = DNA(n+1) + diphosphate</text>
        <dbReference type="Rhea" id="RHEA:22508"/>
        <dbReference type="Rhea" id="RHEA-COMP:17339"/>
        <dbReference type="Rhea" id="RHEA-COMP:17340"/>
        <dbReference type="ChEBI" id="CHEBI:33019"/>
        <dbReference type="ChEBI" id="CHEBI:61560"/>
        <dbReference type="ChEBI" id="CHEBI:173112"/>
        <dbReference type="EC" id="2.7.7.7"/>
    </reaction>
</comment>
<dbReference type="GO" id="GO:0003688">
    <property type="term" value="F:DNA replication origin binding"/>
    <property type="evidence" value="ECO:0007669"/>
    <property type="project" value="TreeGrafter"/>
</dbReference>
<dbReference type="Gene3D" id="3.30.70.2820">
    <property type="match status" value="1"/>
</dbReference>
<dbReference type="GO" id="GO:0006273">
    <property type="term" value="P:lagging strand elongation"/>
    <property type="evidence" value="ECO:0007669"/>
    <property type="project" value="TreeGrafter"/>
</dbReference>
<dbReference type="GO" id="GO:1902975">
    <property type="term" value="P:mitotic DNA replication initiation"/>
    <property type="evidence" value="ECO:0007669"/>
    <property type="project" value="TreeGrafter"/>
</dbReference>
<evidence type="ECO:0000313" key="9">
    <source>
        <dbReference type="RefSeq" id="XP_011305092.1"/>
    </source>
</evidence>
<feature type="domain" description="DNA-directed DNA polymerase family B exonuclease" evidence="7">
    <location>
        <begin position="160"/>
        <end position="370"/>
    </location>
</feature>
<accession>A0A9R1T9G8</accession>
<dbReference type="PANTHER" id="PTHR45861">
    <property type="entry name" value="DNA POLYMERASE ALPHA CATALYTIC SUBUNIT"/>
    <property type="match status" value="1"/>
</dbReference>
<keyword evidence="2 5" id="KW-0808">Transferase</keyword>
<dbReference type="InterPro" id="IPR006134">
    <property type="entry name" value="DNA-dir_DNA_pol_B_multi_dom"/>
</dbReference>
<dbReference type="InterPro" id="IPR012337">
    <property type="entry name" value="RNaseH-like_sf"/>
</dbReference>
<dbReference type="InterPro" id="IPR023211">
    <property type="entry name" value="DNA_pol_palm_dom_sf"/>
</dbReference>
<dbReference type="SUPFAM" id="SSF53098">
    <property type="entry name" value="Ribonuclease H-like"/>
    <property type="match status" value="1"/>
</dbReference>
<dbReference type="GO" id="GO:0003697">
    <property type="term" value="F:single-stranded DNA binding"/>
    <property type="evidence" value="ECO:0007669"/>
    <property type="project" value="TreeGrafter"/>
</dbReference>
<reference evidence="9" key="1">
    <citation type="submission" date="2025-08" db="UniProtKB">
        <authorList>
            <consortium name="RefSeq"/>
        </authorList>
    </citation>
    <scope>IDENTIFICATION</scope>
    <source>
        <strain evidence="9">USDA-PBARC FA_bdor</strain>
        <tissue evidence="9">Whole organism</tissue>
    </source>
</reference>
<dbReference type="InterPro" id="IPR017964">
    <property type="entry name" value="DNA-dir_DNA_pol_B_CS"/>
</dbReference>
<dbReference type="InterPro" id="IPR043502">
    <property type="entry name" value="DNA/RNA_pol_sf"/>
</dbReference>
<keyword evidence="4 5" id="KW-0239">DNA-directed DNA polymerase</keyword>
<evidence type="ECO:0000256" key="2">
    <source>
        <dbReference type="ARBA" id="ARBA00022679"/>
    </source>
</evidence>
<dbReference type="GeneID" id="105267727"/>